<dbReference type="Gene3D" id="3.40.50.80">
    <property type="entry name" value="Nucleotide-binding domain of ferredoxin-NADP reductase (FNR) module"/>
    <property type="match status" value="1"/>
</dbReference>
<dbReference type="Pfam" id="PF08021">
    <property type="entry name" value="FAD_binding_9"/>
    <property type="match status" value="1"/>
</dbReference>
<name>A0A5M8QAV4_9MICO</name>
<accession>A0A5M8QAV4</accession>
<dbReference type="AlphaFoldDB" id="A0A5M8QAV4"/>
<evidence type="ECO:0000259" key="1">
    <source>
        <dbReference type="PROSITE" id="PS51384"/>
    </source>
</evidence>
<dbReference type="OrthoDB" id="9814826at2"/>
<keyword evidence="3" id="KW-1185">Reference proteome</keyword>
<dbReference type="InterPro" id="IPR007037">
    <property type="entry name" value="SIP_rossman_dom"/>
</dbReference>
<dbReference type="PANTHER" id="PTHR30157:SF0">
    <property type="entry name" value="NADPH-DEPENDENT FERRIC-CHELATE REDUCTASE"/>
    <property type="match status" value="1"/>
</dbReference>
<dbReference type="PROSITE" id="PS51384">
    <property type="entry name" value="FAD_FR"/>
    <property type="match status" value="1"/>
</dbReference>
<dbReference type="Gene3D" id="2.40.30.10">
    <property type="entry name" value="Translation factors"/>
    <property type="match status" value="1"/>
</dbReference>
<comment type="caution">
    <text evidence="2">The sequence shown here is derived from an EMBL/GenBank/DDBJ whole genome shotgun (WGS) entry which is preliminary data.</text>
</comment>
<reference evidence="2 3" key="1">
    <citation type="submission" date="2019-08" db="EMBL/GenBank/DDBJ databases">
        <title>Agrococcus lahaulensis sp. nov., isolated from a cold desert of the Indian Himalayas.</title>
        <authorList>
            <person name="Qu J.H."/>
        </authorList>
    </citation>
    <scope>NUCLEOTIDE SEQUENCE [LARGE SCALE GENOMIC DNA]</scope>
    <source>
        <strain evidence="2 3">NS18</strain>
    </source>
</reference>
<dbReference type="EMBL" id="VOIR01000014">
    <property type="protein sequence ID" value="KAA6433117.1"/>
    <property type="molecule type" value="Genomic_DNA"/>
</dbReference>
<evidence type="ECO:0000313" key="2">
    <source>
        <dbReference type="EMBL" id="KAA6433117.1"/>
    </source>
</evidence>
<organism evidence="2 3">
    <name type="scientific">Agrococcus sediminis</name>
    <dbReference type="NCBI Taxonomy" id="2599924"/>
    <lineage>
        <taxon>Bacteria</taxon>
        <taxon>Bacillati</taxon>
        <taxon>Actinomycetota</taxon>
        <taxon>Actinomycetes</taxon>
        <taxon>Micrococcales</taxon>
        <taxon>Microbacteriaceae</taxon>
        <taxon>Agrococcus</taxon>
    </lineage>
</organism>
<dbReference type="PANTHER" id="PTHR30157">
    <property type="entry name" value="FERRIC REDUCTASE, NADPH-DEPENDENT"/>
    <property type="match status" value="1"/>
</dbReference>
<dbReference type="InterPro" id="IPR017938">
    <property type="entry name" value="Riboflavin_synthase-like_b-brl"/>
</dbReference>
<dbReference type="RefSeq" id="WP_146356945.1">
    <property type="nucleotide sequence ID" value="NZ_VOIR01000014.1"/>
</dbReference>
<dbReference type="InterPro" id="IPR017927">
    <property type="entry name" value="FAD-bd_FR_type"/>
</dbReference>
<dbReference type="InterPro" id="IPR039374">
    <property type="entry name" value="SIP_fam"/>
</dbReference>
<proteinExistence type="predicted"/>
<dbReference type="Proteomes" id="UP000323221">
    <property type="component" value="Unassembled WGS sequence"/>
</dbReference>
<dbReference type="SUPFAM" id="SSF63380">
    <property type="entry name" value="Riboflavin synthase domain-like"/>
    <property type="match status" value="1"/>
</dbReference>
<dbReference type="CDD" id="cd06193">
    <property type="entry name" value="siderophore_interacting"/>
    <property type="match status" value="1"/>
</dbReference>
<sequence>MSIPGRPPRPKRPQHVMEVIRTERIGPSLVRVWIGGGGFATFAPNAFTDAYVKLSFAKPELGLEPPYDLAALRESLAPEDLPVTRTYTVRAVADDALAIDVVVHGDAGIAGPWAARAQPGERVVLSGPGGAYAPDPTADWHLLAGDESALPAIASALEALPADARGIAILEARDASEEIPLRHPAGVEVRWLHRGEPSIATTRLLADAVAALALPEGRVHAFVHGERESMKAMRDELLGRRGLPRDHVSLSGYWALGRTEDRFQAEKREPIGEILPREA</sequence>
<evidence type="ECO:0000313" key="3">
    <source>
        <dbReference type="Proteomes" id="UP000323221"/>
    </source>
</evidence>
<protein>
    <submittedName>
        <fullName evidence="2">Siderophore-interacting protein</fullName>
    </submittedName>
</protein>
<feature type="domain" description="FAD-binding FR-type" evidence="1">
    <location>
        <begin position="12"/>
        <end position="135"/>
    </location>
</feature>
<dbReference type="Pfam" id="PF04954">
    <property type="entry name" value="SIP"/>
    <property type="match status" value="1"/>
</dbReference>
<gene>
    <name evidence="2" type="ORF">FQ330_09255</name>
</gene>
<dbReference type="InterPro" id="IPR013113">
    <property type="entry name" value="SIP_FAD-bd"/>
</dbReference>
<dbReference type="InterPro" id="IPR039261">
    <property type="entry name" value="FNR_nucleotide-bd"/>
</dbReference>
<dbReference type="GO" id="GO:0016491">
    <property type="term" value="F:oxidoreductase activity"/>
    <property type="evidence" value="ECO:0007669"/>
    <property type="project" value="InterPro"/>
</dbReference>